<accession>A0A1I1L2G1</accession>
<protein>
    <submittedName>
        <fullName evidence="2">N-ATPase, AtpR subunit</fullName>
    </submittedName>
</protein>
<keyword evidence="1" id="KW-0812">Transmembrane</keyword>
<keyword evidence="1" id="KW-0472">Membrane</keyword>
<dbReference type="Proteomes" id="UP000198728">
    <property type="component" value="Unassembled WGS sequence"/>
</dbReference>
<evidence type="ECO:0000313" key="2">
    <source>
        <dbReference type="EMBL" id="SFC67181.1"/>
    </source>
</evidence>
<feature type="transmembrane region" description="Helical" evidence="1">
    <location>
        <begin position="72"/>
        <end position="89"/>
    </location>
</feature>
<dbReference type="AlphaFoldDB" id="A0A1I1L2G1"/>
<gene>
    <name evidence="2" type="ORF">SAMN04488094_107191</name>
</gene>
<dbReference type="STRING" id="441112.SAMN04488094_107191"/>
<feature type="transmembrane region" description="Helical" evidence="1">
    <location>
        <begin position="6"/>
        <end position="27"/>
    </location>
</feature>
<reference evidence="2 3" key="1">
    <citation type="submission" date="2016-10" db="EMBL/GenBank/DDBJ databases">
        <authorList>
            <person name="de Groot N.N."/>
        </authorList>
    </citation>
    <scope>NUCLEOTIDE SEQUENCE [LARGE SCALE GENOMIC DNA]</scope>
    <source>
        <strain evidence="2 3">DSM 19548</strain>
    </source>
</reference>
<evidence type="ECO:0000313" key="3">
    <source>
        <dbReference type="Proteomes" id="UP000198728"/>
    </source>
</evidence>
<proteinExistence type="predicted"/>
<keyword evidence="1" id="KW-1133">Transmembrane helix</keyword>
<feature type="transmembrane region" description="Helical" evidence="1">
    <location>
        <begin position="48"/>
        <end position="66"/>
    </location>
</feature>
<dbReference type="InterPro" id="IPR017581">
    <property type="entry name" value="AtpR-like"/>
</dbReference>
<sequence length="96" mass="10025">MIAELSHLPPIAGAVIGFLVGVTLGLVHFSSLRRVTVLYLAGRDIGRALALQAARFANVLAVLVLLARVGVLPLLAGTLGLLVGRALVLRQARKVP</sequence>
<dbReference type="Pfam" id="PF12966">
    <property type="entry name" value="AtpR"/>
    <property type="match status" value="1"/>
</dbReference>
<evidence type="ECO:0000256" key="1">
    <source>
        <dbReference type="SAM" id="Phobius"/>
    </source>
</evidence>
<keyword evidence="3" id="KW-1185">Reference proteome</keyword>
<dbReference type="OrthoDB" id="7877405at2"/>
<organism evidence="2 3">
    <name type="scientific">Tropicimonas isoalkanivorans</name>
    <dbReference type="NCBI Taxonomy" id="441112"/>
    <lineage>
        <taxon>Bacteria</taxon>
        <taxon>Pseudomonadati</taxon>
        <taxon>Pseudomonadota</taxon>
        <taxon>Alphaproteobacteria</taxon>
        <taxon>Rhodobacterales</taxon>
        <taxon>Roseobacteraceae</taxon>
        <taxon>Tropicimonas</taxon>
    </lineage>
</organism>
<name>A0A1I1L2G1_9RHOB</name>
<dbReference type="EMBL" id="FOLG01000007">
    <property type="protein sequence ID" value="SFC67181.1"/>
    <property type="molecule type" value="Genomic_DNA"/>
</dbReference>
<dbReference type="RefSeq" id="WP_093361179.1">
    <property type="nucleotide sequence ID" value="NZ_FOLG01000007.1"/>
</dbReference>